<organism evidence="1">
    <name type="scientific">uncultured Eubacteriales bacterium</name>
    <dbReference type="NCBI Taxonomy" id="172733"/>
    <lineage>
        <taxon>Bacteria</taxon>
        <taxon>Bacillati</taxon>
        <taxon>Bacillota</taxon>
        <taxon>Clostridia</taxon>
        <taxon>Eubacteriales</taxon>
        <taxon>environmental samples</taxon>
    </lineage>
</organism>
<evidence type="ECO:0000313" key="1">
    <source>
        <dbReference type="EMBL" id="SBW01041.1"/>
    </source>
</evidence>
<gene>
    <name evidence="1" type="ORF">KL86CLO1_11423</name>
</gene>
<name>A0A212JNR6_9FIRM</name>
<protein>
    <submittedName>
        <fullName evidence="1">Uncharacterized protein</fullName>
    </submittedName>
</protein>
<dbReference type="InterPro" id="IPR027417">
    <property type="entry name" value="P-loop_NTPase"/>
</dbReference>
<dbReference type="SUPFAM" id="SSF52540">
    <property type="entry name" value="P-loop containing nucleoside triphosphate hydrolases"/>
    <property type="match status" value="1"/>
</dbReference>
<reference evidence="1" key="1">
    <citation type="submission" date="2016-04" db="EMBL/GenBank/DDBJ databases">
        <authorList>
            <person name="Evans L.H."/>
            <person name="Alamgir A."/>
            <person name="Owens N."/>
            <person name="Weber N.D."/>
            <person name="Virtaneva K."/>
            <person name="Barbian K."/>
            <person name="Babar A."/>
            <person name="Rosenke K."/>
        </authorList>
    </citation>
    <scope>NUCLEOTIDE SEQUENCE</scope>
    <source>
        <strain evidence="1">86</strain>
    </source>
</reference>
<dbReference type="Gene3D" id="3.40.50.300">
    <property type="entry name" value="P-loop containing nucleotide triphosphate hydrolases"/>
    <property type="match status" value="1"/>
</dbReference>
<sequence>MSICAIWGAPQTGKTTLAVNLAYAVSRGDQSVCLISPVAYSELSAILGVKIPEENSLSAALRGAPLQRTVFKVDELFYVLAAPSAASAPDCDYSGEQVKTLLELARMTFDVVLVDCLSETNDLFSAWALNRADKVLLCAGGHVSGVLWHRANKKALQAAQDKTLYVGSEIIPGLDYAAMYELLKCTPEIKIPYIREAPLFQNERRFLFGLSGKKGRAYAGAINKLCEVITT</sequence>
<proteinExistence type="predicted"/>
<dbReference type="EMBL" id="FLUN01000001">
    <property type="protein sequence ID" value="SBW01041.1"/>
    <property type="molecule type" value="Genomic_DNA"/>
</dbReference>
<dbReference type="AlphaFoldDB" id="A0A212JNR6"/>
<accession>A0A212JNR6</accession>